<evidence type="ECO:0000313" key="1">
    <source>
        <dbReference type="EMBL" id="KKK53245.1"/>
    </source>
</evidence>
<evidence type="ECO:0008006" key="2">
    <source>
        <dbReference type="Google" id="ProtNLM"/>
    </source>
</evidence>
<sequence>MATEEQRDVSRLWSSISTTNAWGQKLTISNRTVSKLSFYLRRTGTVTGSVKFWIRKVSDDSILLQQNWGLGSTISTTPAWYEITFTGILINEEVYILVGEGNISNTPSNLIHVYDSDGNVKAGENMVRRSNNVYSDYPAGSDFGYKYTYGAPVVVGYSQAHII</sequence>
<accession>A0A0F8WXR4</accession>
<reference evidence="1" key="1">
    <citation type="journal article" date="2015" name="Nature">
        <title>Complex archaea that bridge the gap between prokaryotes and eukaryotes.</title>
        <authorList>
            <person name="Spang A."/>
            <person name="Saw J.H."/>
            <person name="Jorgensen S.L."/>
            <person name="Zaremba-Niedzwiedzka K."/>
            <person name="Martijn J."/>
            <person name="Lind A.E."/>
            <person name="van Eijk R."/>
            <person name="Schleper C."/>
            <person name="Guy L."/>
            <person name="Ettema T.J."/>
        </authorList>
    </citation>
    <scope>NUCLEOTIDE SEQUENCE</scope>
</reference>
<dbReference type="EMBL" id="LAZR01066606">
    <property type="protein sequence ID" value="KKK53245.1"/>
    <property type="molecule type" value="Genomic_DNA"/>
</dbReference>
<comment type="caution">
    <text evidence="1">The sequence shown here is derived from an EMBL/GenBank/DDBJ whole genome shotgun (WGS) entry which is preliminary data.</text>
</comment>
<name>A0A0F8WXR4_9ZZZZ</name>
<protein>
    <recommendedName>
        <fullName evidence="2">CBM-cenC domain-containing protein</fullName>
    </recommendedName>
</protein>
<proteinExistence type="predicted"/>
<gene>
    <name evidence="1" type="ORF">LCGC14_3096730</name>
</gene>
<dbReference type="AlphaFoldDB" id="A0A0F8WXR4"/>
<organism evidence="1">
    <name type="scientific">marine sediment metagenome</name>
    <dbReference type="NCBI Taxonomy" id="412755"/>
    <lineage>
        <taxon>unclassified sequences</taxon>
        <taxon>metagenomes</taxon>
        <taxon>ecological metagenomes</taxon>
    </lineage>
</organism>